<proteinExistence type="predicted"/>
<reference evidence="2" key="1">
    <citation type="submission" date="2025-08" db="UniProtKB">
        <authorList>
            <consortium name="RefSeq"/>
        </authorList>
    </citation>
    <scope>IDENTIFICATION</scope>
</reference>
<dbReference type="Gene3D" id="3.60.10.10">
    <property type="entry name" value="Endonuclease/exonuclease/phosphatase"/>
    <property type="match status" value="1"/>
</dbReference>
<dbReference type="OrthoDB" id="1934719at2759"/>
<evidence type="ECO:0000313" key="1">
    <source>
        <dbReference type="Proteomes" id="UP000504604"/>
    </source>
</evidence>
<dbReference type="GeneID" id="105162219"/>
<protein>
    <submittedName>
        <fullName evidence="2">Uncharacterized protein LOC105162219</fullName>
    </submittedName>
</protein>
<dbReference type="InterPro" id="IPR036691">
    <property type="entry name" value="Endo/exonu/phosph_ase_sf"/>
</dbReference>
<dbReference type="RefSeq" id="XP_011078513.1">
    <property type="nucleotide sequence ID" value="XM_011080211.1"/>
</dbReference>
<evidence type="ECO:0000313" key="2">
    <source>
        <dbReference type="RefSeq" id="XP_011078513.1"/>
    </source>
</evidence>
<gene>
    <name evidence="2" type="primary">LOC105162219</name>
</gene>
<dbReference type="SUPFAM" id="SSF56219">
    <property type="entry name" value="DNase I-like"/>
    <property type="match status" value="1"/>
</dbReference>
<dbReference type="AlphaFoldDB" id="A0A6I9T430"/>
<dbReference type="Proteomes" id="UP000504604">
    <property type="component" value="Linkage group LG5"/>
</dbReference>
<dbReference type="PANTHER" id="PTHR33710">
    <property type="entry name" value="BNAC02G09200D PROTEIN"/>
    <property type="match status" value="1"/>
</dbReference>
<sequence length="277" mass="32596">MDLSEVCGTSGDIRMAMEEYNTCIQNTGLLPLPMQGEWYTWHNYNTSPRNLWKRLDRILTNDTWVLRFPTLFYSCLTPRTSDHSPMVIAGDSYRQCGGMFWFDNYLTLSPAFIPSVQRIWQHKIVVTRKLKALKSVFSEQRRMKGNLSHNVQLAKGFLEMAQLMVSVNRKDELLLFLEHYCRLVYAKAAKLEQNMLKQRAKLQWMKGGDQCTRVFFRRIAQRRTAKRILQINDAHGTTHMEPDAVINEFVTFFQSLLGGDRRREFLDLQYLQPWARQ</sequence>
<organism evidence="1 2">
    <name type="scientific">Sesamum indicum</name>
    <name type="common">Oriental sesame</name>
    <name type="synonym">Sesamum orientale</name>
    <dbReference type="NCBI Taxonomy" id="4182"/>
    <lineage>
        <taxon>Eukaryota</taxon>
        <taxon>Viridiplantae</taxon>
        <taxon>Streptophyta</taxon>
        <taxon>Embryophyta</taxon>
        <taxon>Tracheophyta</taxon>
        <taxon>Spermatophyta</taxon>
        <taxon>Magnoliopsida</taxon>
        <taxon>eudicotyledons</taxon>
        <taxon>Gunneridae</taxon>
        <taxon>Pentapetalae</taxon>
        <taxon>asterids</taxon>
        <taxon>lamiids</taxon>
        <taxon>Lamiales</taxon>
        <taxon>Pedaliaceae</taxon>
        <taxon>Sesamum</taxon>
    </lineage>
</organism>
<keyword evidence="1" id="KW-1185">Reference proteome</keyword>
<dbReference type="InParanoid" id="A0A6I9T430"/>
<dbReference type="KEGG" id="sind:105162219"/>
<name>A0A6I9T430_SESIN</name>
<dbReference type="PANTHER" id="PTHR33710:SF64">
    <property type="entry name" value="ENDONUCLEASE_EXONUCLEASE_PHOSPHATASE DOMAIN-CONTAINING PROTEIN"/>
    <property type="match status" value="1"/>
</dbReference>
<accession>A0A6I9T430</accession>